<evidence type="ECO:0000259" key="2">
    <source>
        <dbReference type="SMART" id="SM00992"/>
    </source>
</evidence>
<dbReference type="SUPFAM" id="SSF81383">
    <property type="entry name" value="F-box domain"/>
    <property type="match status" value="1"/>
</dbReference>
<dbReference type="GO" id="GO:0003677">
    <property type="term" value="F:DNA binding"/>
    <property type="evidence" value="ECO:0007669"/>
    <property type="project" value="UniProtKB-KW"/>
</dbReference>
<evidence type="ECO:0000256" key="1">
    <source>
        <dbReference type="SAM" id="MobiDB-lite"/>
    </source>
</evidence>
<feature type="region of interest" description="Disordered" evidence="1">
    <location>
        <begin position="377"/>
        <end position="400"/>
    </location>
</feature>
<dbReference type="Gene3D" id="2.30.30.390">
    <property type="entry name" value="Hemimethylated DNA-binding domain"/>
    <property type="match status" value="1"/>
</dbReference>
<dbReference type="InParanoid" id="A0A2T3A4S4"/>
<dbReference type="AlphaFoldDB" id="A0A2T3A4S4"/>
<dbReference type="InterPro" id="IPR036047">
    <property type="entry name" value="F-box-like_dom_sf"/>
</dbReference>
<evidence type="ECO:0000313" key="4">
    <source>
        <dbReference type="Proteomes" id="UP000241462"/>
    </source>
</evidence>
<dbReference type="OrthoDB" id="28868at2759"/>
<sequence length="600" mass="67528">MPHLLELPDELIGAILNQTDAAADTAHFGQTCTRLRDLEAGSPVWQQHCLATWHSWAPRHKLQVKLAQPVLQTDWRALYRERRVADRDALATFDALLLTQLSRGARMNKLALLDLDAEDLFAGIADKTPEEAEDVLARRWYADAILGLMFRRRAIEIWAQLQRGEHVDLEVALAAYDQFVLGRSTNIETVKSLLDRHAARVQCKIPGFRHMSTRRKAVHLAQYLRDERVVTMSDPGNYHDLRHNFIGLPLSAADAEEGGCLPLQSVAIYCAVARRLGMDAAPSSFPRHVHAIVTAPADATLDGHSRSHNAPRPGHHELEMRMDVFRQSEPVPHSYFEALLAGMGVPHDEHAAIMGPATTAEMVLRAGRNIFMSVEEGLRGATRGNQSRNESDEGNRNPAPDLAQYAALWSLFMLGDSDPLRAATRRRQVTRQMLEVVQTDYPQDAALFSETAPRLLHGLPELTVAGSLLARIQTLETQRTKPKLRPTNGQSVVVHRVGTYCEHRKYGYQGFITGWDPQCAAAPEWIRTMDVDTLLRGRGQPFYNIVDTNNSKRYVAEENIEVLSDRPPRALMKLAGKYFKRWDDEAKMFVSNVRDKYPED</sequence>
<gene>
    <name evidence="3" type="ORF">BD289DRAFT_454133</name>
</gene>
<dbReference type="SUPFAM" id="SSF141255">
    <property type="entry name" value="YccV-like"/>
    <property type="match status" value="1"/>
</dbReference>
<reference evidence="3 4" key="1">
    <citation type="journal article" date="2018" name="Mycol. Prog.">
        <title>Coniella lustricola, a new species from submerged detritus.</title>
        <authorList>
            <person name="Raudabaugh D.B."/>
            <person name="Iturriaga T."/>
            <person name="Carver A."/>
            <person name="Mondo S."/>
            <person name="Pangilinan J."/>
            <person name="Lipzen A."/>
            <person name="He G."/>
            <person name="Amirebrahimi M."/>
            <person name="Grigoriev I.V."/>
            <person name="Miller A.N."/>
        </authorList>
    </citation>
    <scope>NUCLEOTIDE SEQUENCE [LARGE SCALE GENOMIC DNA]</scope>
    <source>
        <strain evidence="3 4">B22-T-1</strain>
    </source>
</reference>
<dbReference type="InterPro" id="IPR011722">
    <property type="entry name" value="Hemimethylated_DNA-bd_dom"/>
</dbReference>
<keyword evidence="3" id="KW-0238">DNA-binding</keyword>
<protein>
    <submittedName>
        <fullName evidence="3">Hemimethylated DNA-binding protein YccV like-domain-containing protein</fullName>
    </submittedName>
</protein>
<dbReference type="PANTHER" id="PTHR31350">
    <property type="entry name" value="SI:DKEY-261L7.2"/>
    <property type="match status" value="1"/>
</dbReference>
<dbReference type="Pfam" id="PF13369">
    <property type="entry name" value="Transglut_core2"/>
    <property type="match status" value="1"/>
</dbReference>
<organism evidence="3 4">
    <name type="scientific">Coniella lustricola</name>
    <dbReference type="NCBI Taxonomy" id="2025994"/>
    <lineage>
        <taxon>Eukaryota</taxon>
        <taxon>Fungi</taxon>
        <taxon>Dikarya</taxon>
        <taxon>Ascomycota</taxon>
        <taxon>Pezizomycotina</taxon>
        <taxon>Sordariomycetes</taxon>
        <taxon>Sordariomycetidae</taxon>
        <taxon>Diaporthales</taxon>
        <taxon>Schizoparmaceae</taxon>
        <taxon>Coniella</taxon>
    </lineage>
</organism>
<keyword evidence="4" id="KW-1185">Reference proteome</keyword>
<name>A0A2T3A4S4_9PEZI</name>
<dbReference type="NCBIfam" id="TIGR02097">
    <property type="entry name" value="yccV"/>
    <property type="match status" value="1"/>
</dbReference>
<dbReference type="PANTHER" id="PTHR31350:SF27">
    <property type="entry name" value="HEMIMETHYLATED DNA-BINDING DOMAIN-CONTAINING PROTEIN"/>
    <property type="match status" value="1"/>
</dbReference>
<dbReference type="Pfam" id="PF08755">
    <property type="entry name" value="YccV-like"/>
    <property type="match status" value="1"/>
</dbReference>
<dbReference type="InterPro" id="IPR036623">
    <property type="entry name" value="Hemimethylated_DNA-bd_sf"/>
</dbReference>
<dbReference type="STRING" id="2025994.A0A2T3A4S4"/>
<proteinExistence type="predicted"/>
<dbReference type="InterPro" id="IPR032698">
    <property type="entry name" value="SirB1_N"/>
</dbReference>
<dbReference type="Proteomes" id="UP000241462">
    <property type="component" value="Unassembled WGS sequence"/>
</dbReference>
<dbReference type="SMART" id="SM00992">
    <property type="entry name" value="YccV-like"/>
    <property type="match status" value="1"/>
</dbReference>
<evidence type="ECO:0000313" key="3">
    <source>
        <dbReference type="EMBL" id="PSR82812.1"/>
    </source>
</evidence>
<dbReference type="EMBL" id="KZ678470">
    <property type="protein sequence ID" value="PSR82812.1"/>
    <property type="molecule type" value="Genomic_DNA"/>
</dbReference>
<feature type="domain" description="Hemimethylated DNA-binding" evidence="2">
    <location>
        <begin position="492"/>
        <end position="592"/>
    </location>
</feature>
<accession>A0A2T3A4S4</accession>